<keyword evidence="2" id="KW-1185">Reference proteome</keyword>
<name>A0A1W2FGA0_KIBAR</name>
<dbReference type="Proteomes" id="UP000192674">
    <property type="component" value="Unassembled WGS sequence"/>
</dbReference>
<gene>
    <name evidence="1" type="ORF">SAMN05661093_06550</name>
</gene>
<reference evidence="1 2" key="1">
    <citation type="submission" date="2017-04" db="EMBL/GenBank/DDBJ databases">
        <authorList>
            <person name="Afonso C.L."/>
            <person name="Miller P.J."/>
            <person name="Scott M.A."/>
            <person name="Spackman E."/>
            <person name="Goraichik I."/>
            <person name="Dimitrov K.M."/>
            <person name="Suarez D.L."/>
            <person name="Swayne D.E."/>
        </authorList>
    </citation>
    <scope>NUCLEOTIDE SEQUENCE [LARGE SCALE GENOMIC DNA]</scope>
    <source>
        <strain evidence="1 2">DSM 43828</strain>
    </source>
</reference>
<dbReference type="AlphaFoldDB" id="A0A1W2FGA0"/>
<proteinExistence type="predicted"/>
<organism evidence="1 2">
    <name type="scientific">Kibdelosporangium aridum</name>
    <dbReference type="NCBI Taxonomy" id="2030"/>
    <lineage>
        <taxon>Bacteria</taxon>
        <taxon>Bacillati</taxon>
        <taxon>Actinomycetota</taxon>
        <taxon>Actinomycetes</taxon>
        <taxon>Pseudonocardiales</taxon>
        <taxon>Pseudonocardiaceae</taxon>
        <taxon>Kibdelosporangium</taxon>
    </lineage>
</organism>
<accession>A0A1W2FGA0</accession>
<sequence>MIGQLDRSEVAARLVTPAAPPRGTLNAFGPGLAWLPELVS</sequence>
<evidence type="ECO:0000313" key="2">
    <source>
        <dbReference type="Proteomes" id="UP000192674"/>
    </source>
</evidence>
<dbReference type="EMBL" id="FWXV01000006">
    <property type="protein sequence ID" value="SMD20706.1"/>
    <property type="molecule type" value="Genomic_DNA"/>
</dbReference>
<evidence type="ECO:0000313" key="1">
    <source>
        <dbReference type="EMBL" id="SMD20706.1"/>
    </source>
</evidence>
<protein>
    <submittedName>
        <fullName evidence="1">Uncharacterized protein</fullName>
    </submittedName>
</protein>